<dbReference type="GO" id="GO:0003723">
    <property type="term" value="F:RNA binding"/>
    <property type="evidence" value="ECO:0007669"/>
    <property type="project" value="UniProtKB-KW"/>
</dbReference>
<dbReference type="InterPro" id="IPR032569">
    <property type="entry name" value="NPM1_C"/>
</dbReference>
<comment type="similarity">
    <text evidence="4">Belongs to the nucleoplasmin family.</text>
</comment>
<dbReference type="AlphaFoldDB" id="A0A8J6DTB7"/>
<dbReference type="FunFam" id="1.10.10.2100:FF:000001">
    <property type="entry name" value="Nucleophosmin 1"/>
    <property type="match status" value="1"/>
</dbReference>
<evidence type="ECO:0000256" key="2">
    <source>
        <dbReference type="ARBA" id="ARBA00004604"/>
    </source>
</evidence>
<organism evidence="13 14">
    <name type="scientific">Galemys pyrenaicus</name>
    <name type="common">Iberian desman</name>
    <name type="synonym">Pyrenean desman</name>
    <dbReference type="NCBI Taxonomy" id="202257"/>
    <lineage>
        <taxon>Eukaryota</taxon>
        <taxon>Metazoa</taxon>
        <taxon>Chordata</taxon>
        <taxon>Craniata</taxon>
        <taxon>Vertebrata</taxon>
        <taxon>Euteleostomi</taxon>
        <taxon>Mammalia</taxon>
        <taxon>Eutheria</taxon>
        <taxon>Laurasiatheria</taxon>
        <taxon>Eulipotyphla</taxon>
        <taxon>Talpidae</taxon>
        <taxon>Galemys</taxon>
    </lineage>
</organism>
<evidence type="ECO:0000256" key="8">
    <source>
        <dbReference type="ARBA" id="ARBA00022884"/>
    </source>
</evidence>
<evidence type="ECO:0000256" key="4">
    <source>
        <dbReference type="ARBA" id="ARBA00010744"/>
    </source>
</evidence>
<sequence length="85" mass="9465">MTGVGSPDKSTLTTLKMSAQPTGTGSVEDFKAKLQPTIEKGGSLPKVEIKFINYVKNCFQMTGQEVIQDLWQGRKEVSLKERFQQ</sequence>
<keyword evidence="6" id="KW-0963">Cytoplasm</keyword>
<evidence type="ECO:0000259" key="12">
    <source>
        <dbReference type="Pfam" id="PF16276"/>
    </source>
</evidence>
<evidence type="ECO:0000256" key="9">
    <source>
        <dbReference type="ARBA" id="ARBA00023186"/>
    </source>
</evidence>
<feature type="compositionally biased region" description="Polar residues" evidence="11">
    <location>
        <begin position="8"/>
        <end position="25"/>
    </location>
</feature>
<accession>A0A8J6DTB7</accession>
<name>A0A8J6DTB7_GALPY</name>
<feature type="domain" description="Nucleophosmin C-terminal" evidence="12">
    <location>
        <begin position="28"/>
        <end position="75"/>
    </location>
</feature>
<evidence type="ECO:0000256" key="1">
    <source>
        <dbReference type="ARBA" id="ARBA00004496"/>
    </source>
</evidence>
<dbReference type="GO" id="GO:0005654">
    <property type="term" value="C:nucleoplasm"/>
    <property type="evidence" value="ECO:0007669"/>
    <property type="project" value="UniProtKB-SubCell"/>
</dbReference>
<evidence type="ECO:0000256" key="10">
    <source>
        <dbReference type="ARBA" id="ARBA00023242"/>
    </source>
</evidence>
<gene>
    <name evidence="13" type="ORF">J0S82_003019</name>
</gene>
<dbReference type="OrthoDB" id="9644080at2759"/>
<keyword evidence="9" id="KW-0143">Chaperone</keyword>
<dbReference type="Pfam" id="PF16276">
    <property type="entry name" value="NPM1-C"/>
    <property type="match status" value="1"/>
</dbReference>
<feature type="region of interest" description="Disordered" evidence="11">
    <location>
        <begin position="1"/>
        <end position="27"/>
    </location>
</feature>
<dbReference type="GO" id="GO:0005730">
    <property type="term" value="C:nucleolus"/>
    <property type="evidence" value="ECO:0007669"/>
    <property type="project" value="UniProtKB-SubCell"/>
</dbReference>
<evidence type="ECO:0000256" key="11">
    <source>
        <dbReference type="SAM" id="MobiDB-lite"/>
    </source>
</evidence>
<keyword evidence="10" id="KW-0539">Nucleus</keyword>
<dbReference type="Gene3D" id="1.10.10.2100">
    <property type="match status" value="1"/>
</dbReference>
<dbReference type="EMBL" id="JAGFMF010011493">
    <property type="protein sequence ID" value="KAG8521122.1"/>
    <property type="molecule type" value="Genomic_DNA"/>
</dbReference>
<keyword evidence="14" id="KW-1185">Reference proteome</keyword>
<protein>
    <recommendedName>
        <fullName evidence="5">Nucleophosmin</fullName>
    </recommendedName>
</protein>
<evidence type="ECO:0000256" key="6">
    <source>
        <dbReference type="ARBA" id="ARBA00022490"/>
    </source>
</evidence>
<comment type="caution">
    <text evidence="13">The sequence shown here is derived from an EMBL/GenBank/DDBJ whole genome shotgun (WGS) entry which is preliminary data.</text>
</comment>
<feature type="non-terminal residue" evidence="13">
    <location>
        <position position="1"/>
    </location>
</feature>
<reference evidence="13" key="1">
    <citation type="journal article" date="2021" name="Evol. Appl.">
        <title>The genome of the Pyrenean desman and the effects of bottlenecks and inbreeding on the genomic landscape of an endangered species.</title>
        <authorList>
            <person name="Escoda L."/>
            <person name="Castresana J."/>
        </authorList>
    </citation>
    <scope>NUCLEOTIDE SEQUENCE</scope>
    <source>
        <strain evidence="13">IBE-C5619</strain>
    </source>
</reference>
<evidence type="ECO:0000256" key="3">
    <source>
        <dbReference type="ARBA" id="ARBA00004642"/>
    </source>
</evidence>
<dbReference type="GO" id="GO:0042802">
    <property type="term" value="F:identical protein binding"/>
    <property type="evidence" value="ECO:0007669"/>
    <property type="project" value="UniProtKB-ARBA"/>
</dbReference>
<dbReference type="GO" id="GO:0005737">
    <property type="term" value="C:cytoplasm"/>
    <property type="evidence" value="ECO:0007669"/>
    <property type="project" value="UniProtKB-SubCell"/>
</dbReference>
<dbReference type="Proteomes" id="UP000700334">
    <property type="component" value="Unassembled WGS sequence"/>
</dbReference>
<evidence type="ECO:0000313" key="13">
    <source>
        <dbReference type="EMBL" id="KAG8521122.1"/>
    </source>
</evidence>
<evidence type="ECO:0000256" key="5">
    <source>
        <dbReference type="ARBA" id="ARBA00020749"/>
    </source>
</evidence>
<evidence type="ECO:0000256" key="7">
    <source>
        <dbReference type="ARBA" id="ARBA00022553"/>
    </source>
</evidence>
<proteinExistence type="inferred from homology"/>
<keyword evidence="7" id="KW-0597">Phosphoprotein</keyword>
<comment type="subcellular location">
    <subcellularLocation>
        <location evidence="1">Cytoplasm</location>
    </subcellularLocation>
    <subcellularLocation>
        <location evidence="2">Nucleus</location>
        <location evidence="2">Nucleolus</location>
    </subcellularLocation>
    <subcellularLocation>
        <location evidence="3">Nucleus</location>
        <location evidence="3">Nucleoplasm</location>
    </subcellularLocation>
</comment>
<keyword evidence="8" id="KW-0694">RNA-binding</keyword>
<evidence type="ECO:0000313" key="14">
    <source>
        <dbReference type="Proteomes" id="UP000700334"/>
    </source>
</evidence>